<gene>
    <name evidence="1" type="ORF">OOU_Y34scaffold00455g4</name>
</gene>
<accession>A0AA97P1Y6</accession>
<dbReference type="AlphaFoldDB" id="A0AA97P1Y6"/>
<proteinExistence type="predicted"/>
<reference evidence="1" key="1">
    <citation type="journal article" date="2012" name="PLoS Genet.">
        <title>Comparative analysis of the genomes of two field isolates of the rice blast fungus Magnaporthe oryzae.</title>
        <authorList>
            <person name="Xue M."/>
            <person name="Yang J."/>
            <person name="Li Z."/>
            <person name="Hu S."/>
            <person name="Yao N."/>
            <person name="Dean R.A."/>
            <person name="Zhao W."/>
            <person name="Shen M."/>
            <person name="Zhang H."/>
            <person name="Li C."/>
            <person name="Liu L."/>
            <person name="Cao L."/>
            <person name="Xu X."/>
            <person name="Xing Y."/>
            <person name="Hsiang T."/>
            <person name="Zhang Z."/>
            <person name="Xu J.R."/>
            <person name="Peng Y.L."/>
        </authorList>
    </citation>
    <scope>NUCLEOTIDE SEQUENCE</scope>
    <source>
        <strain evidence="1">Y34</strain>
    </source>
</reference>
<dbReference type="EMBL" id="JH792859">
    <property type="protein sequence ID" value="ELQ40257.1"/>
    <property type="molecule type" value="Genomic_DNA"/>
</dbReference>
<name>A0AA97P1Y6_PYRO3</name>
<evidence type="ECO:0000313" key="1">
    <source>
        <dbReference type="EMBL" id="ELQ40257.1"/>
    </source>
</evidence>
<organism evidence="1">
    <name type="scientific">Pyricularia oryzae (strain Y34)</name>
    <name type="common">Rice blast fungus</name>
    <name type="synonym">Magnaporthe oryzae</name>
    <dbReference type="NCBI Taxonomy" id="1143189"/>
    <lineage>
        <taxon>Eukaryota</taxon>
        <taxon>Fungi</taxon>
        <taxon>Dikarya</taxon>
        <taxon>Ascomycota</taxon>
        <taxon>Pezizomycotina</taxon>
        <taxon>Sordariomycetes</taxon>
        <taxon>Sordariomycetidae</taxon>
        <taxon>Magnaporthales</taxon>
        <taxon>Pyriculariaceae</taxon>
        <taxon>Pyricularia</taxon>
    </lineage>
</organism>
<dbReference type="Proteomes" id="UP000011086">
    <property type="component" value="Unassembled WGS sequence"/>
</dbReference>
<protein>
    <submittedName>
        <fullName evidence="1">Uncharacterized protein</fullName>
    </submittedName>
</protein>
<sequence>MVFRYVRGRASTLKLLSACAEGHIRADGNVSARNK</sequence>